<keyword evidence="10" id="KW-1185">Reference proteome</keyword>
<keyword evidence="5" id="KW-0190">Covalent protein-DNA linkage</keyword>
<dbReference type="Gene3D" id="3.90.1680.10">
    <property type="entry name" value="SOS response associated peptidase-like"/>
    <property type="match status" value="1"/>
</dbReference>
<comment type="similarity">
    <text evidence="1">Belongs to the SOS response-associated peptidase family.</text>
</comment>
<evidence type="ECO:0000256" key="8">
    <source>
        <dbReference type="SAM" id="MobiDB-lite"/>
    </source>
</evidence>
<dbReference type="GO" id="GO:0008233">
    <property type="term" value="F:peptidase activity"/>
    <property type="evidence" value="ECO:0007669"/>
    <property type="project" value="UniProtKB-KW"/>
</dbReference>
<keyword evidence="4" id="KW-0378">Hydrolase</keyword>
<dbReference type="EMBL" id="SPNW01000016">
    <property type="protein sequence ID" value="TIA90823.1"/>
    <property type="molecule type" value="Genomic_DNA"/>
</dbReference>
<dbReference type="SUPFAM" id="SSF143081">
    <property type="entry name" value="BB1717-like"/>
    <property type="match status" value="1"/>
</dbReference>
<evidence type="ECO:0000256" key="6">
    <source>
        <dbReference type="ARBA" id="ARBA00023125"/>
    </source>
</evidence>
<dbReference type="GO" id="GO:0003697">
    <property type="term" value="F:single-stranded DNA binding"/>
    <property type="evidence" value="ECO:0007669"/>
    <property type="project" value="InterPro"/>
</dbReference>
<dbReference type="Pfam" id="PF02586">
    <property type="entry name" value="SRAP"/>
    <property type="match status" value="1"/>
</dbReference>
<dbReference type="GO" id="GO:0016829">
    <property type="term" value="F:lyase activity"/>
    <property type="evidence" value="ECO:0007669"/>
    <property type="project" value="UniProtKB-KW"/>
</dbReference>
<name>A0A4V4LTM0_9BASI</name>
<keyword evidence="6" id="KW-0238">DNA-binding</keyword>
<organism evidence="9 10">
    <name type="scientific">Wallemia hederae</name>
    <dbReference type="NCBI Taxonomy" id="1540922"/>
    <lineage>
        <taxon>Eukaryota</taxon>
        <taxon>Fungi</taxon>
        <taxon>Dikarya</taxon>
        <taxon>Basidiomycota</taxon>
        <taxon>Wallemiomycotina</taxon>
        <taxon>Wallemiomycetes</taxon>
        <taxon>Wallemiales</taxon>
        <taxon>Wallemiaceae</taxon>
        <taxon>Wallemia</taxon>
    </lineage>
</organism>
<dbReference type="GO" id="GO:0106300">
    <property type="term" value="P:protein-DNA covalent cross-linking repair"/>
    <property type="evidence" value="ECO:0007669"/>
    <property type="project" value="InterPro"/>
</dbReference>
<feature type="compositionally biased region" description="Basic and acidic residues" evidence="8">
    <location>
        <begin position="247"/>
        <end position="304"/>
    </location>
</feature>
<evidence type="ECO:0000313" key="9">
    <source>
        <dbReference type="EMBL" id="TIA90823.1"/>
    </source>
</evidence>
<evidence type="ECO:0000313" key="10">
    <source>
        <dbReference type="Proteomes" id="UP000310189"/>
    </source>
</evidence>
<dbReference type="InterPro" id="IPR036590">
    <property type="entry name" value="SRAP-like"/>
</dbReference>
<evidence type="ECO:0000256" key="7">
    <source>
        <dbReference type="ARBA" id="ARBA00023239"/>
    </source>
</evidence>
<evidence type="ECO:0000256" key="2">
    <source>
        <dbReference type="ARBA" id="ARBA00022670"/>
    </source>
</evidence>
<dbReference type="InterPro" id="IPR003738">
    <property type="entry name" value="SRAP"/>
</dbReference>
<evidence type="ECO:0000256" key="1">
    <source>
        <dbReference type="ARBA" id="ARBA00008136"/>
    </source>
</evidence>
<evidence type="ECO:0000256" key="3">
    <source>
        <dbReference type="ARBA" id="ARBA00022763"/>
    </source>
</evidence>
<evidence type="ECO:0008006" key="11">
    <source>
        <dbReference type="Google" id="ProtNLM"/>
    </source>
</evidence>
<dbReference type="PANTHER" id="PTHR13604:SF0">
    <property type="entry name" value="ABASIC SITE PROCESSING PROTEIN HMCES"/>
    <property type="match status" value="1"/>
</dbReference>
<comment type="caution">
    <text evidence="9">The sequence shown here is derived from an EMBL/GenBank/DDBJ whole genome shotgun (WGS) entry which is preliminary data.</text>
</comment>
<keyword evidence="3" id="KW-0227">DNA damage</keyword>
<dbReference type="Proteomes" id="UP000310189">
    <property type="component" value="Unassembled WGS sequence"/>
</dbReference>
<evidence type="ECO:0000256" key="5">
    <source>
        <dbReference type="ARBA" id="ARBA00023124"/>
    </source>
</evidence>
<reference evidence="9 10" key="1">
    <citation type="submission" date="2019-03" db="EMBL/GenBank/DDBJ databases">
        <title>Sequencing 23 genomes of Wallemia ichthyophaga.</title>
        <authorList>
            <person name="Gostincar C."/>
        </authorList>
    </citation>
    <scope>NUCLEOTIDE SEQUENCE [LARGE SCALE GENOMIC DNA]</scope>
    <source>
        <strain evidence="9 10">EXF-5753</strain>
    </source>
</reference>
<protein>
    <recommendedName>
        <fullName evidence="11">DUF159-domain-containing protein</fullName>
    </recommendedName>
</protein>
<keyword evidence="7" id="KW-0456">Lyase</keyword>
<accession>A0A4V4LTM0</accession>
<gene>
    <name evidence="9" type="ORF">E3P99_01378</name>
</gene>
<dbReference type="OrthoDB" id="2111841at2759"/>
<proteinExistence type="inferred from homology"/>
<evidence type="ECO:0000256" key="4">
    <source>
        <dbReference type="ARBA" id="ARBA00022801"/>
    </source>
</evidence>
<feature type="region of interest" description="Disordered" evidence="8">
    <location>
        <begin position="242"/>
        <end position="324"/>
    </location>
</feature>
<dbReference type="AlphaFoldDB" id="A0A4V4LTM0"/>
<keyword evidence="2" id="KW-0645">Protease</keyword>
<dbReference type="PANTHER" id="PTHR13604">
    <property type="entry name" value="DC12-RELATED"/>
    <property type="match status" value="1"/>
</dbReference>
<sequence length="324" mass="36809">MCGRFSLHVPANELGGRLYRDYGIETGNTTNLSYNTSYNVAPTTNIPVINSNLEIHVCRWGIIPHFANNSSVNYSQTLKTINARAESLEDGSSPLWNSLKSTKRCVIPVDGFFEWLLQGKEKIPHFTKRKDNHMMLFAGLHDRFQTKEQTIDSFTIITTSASKQFEAIHNRMPVILDKEGALKWLDKSKKWDTDICHLLKPYHDSLDIYAVTKEMSKPGSSKPSYIQPISDRKDGIKSFFAKQAQSPKKDGVTKHDLKKEEHDVKQEQHVAKTEDNLAKKEEDDVDTAIKRSLQDTEPEADVKPAKKVKKTDNNATLDGYVKQE</sequence>
<dbReference type="GO" id="GO:0006508">
    <property type="term" value="P:proteolysis"/>
    <property type="evidence" value="ECO:0007669"/>
    <property type="project" value="UniProtKB-KW"/>
</dbReference>